<dbReference type="PANTHER" id="PTHR23161">
    <property type="entry name" value="PROTEIN CIP2A"/>
    <property type="match status" value="1"/>
</dbReference>
<dbReference type="EMBL" id="GBXM01018627">
    <property type="protein sequence ID" value="JAH89950.1"/>
    <property type="molecule type" value="Transcribed_RNA"/>
</dbReference>
<accession>A0A0E9WK43</accession>
<dbReference type="InterPro" id="IPR042510">
    <property type="entry name" value="CIP2A"/>
</dbReference>
<sequence>MLKELQAAHISLNKQTDTLRKQNESLKVHQDRLLTQLAEQEEQIKGLDSGLQERRAEILDLQQELKRQDEHSRERETERKDMEDTIDMLRKDLSKTELAKKDASIKASSLELQKSQLEAKLQKKEEELSKHTQMIAMIHSLSSGKLKNETVNLSL</sequence>
<reference evidence="2" key="1">
    <citation type="submission" date="2014-11" db="EMBL/GenBank/DDBJ databases">
        <authorList>
            <person name="Amaro Gonzalez C."/>
        </authorList>
    </citation>
    <scope>NUCLEOTIDE SEQUENCE</scope>
</reference>
<organism evidence="2">
    <name type="scientific">Anguilla anguilla</name>
    <name type="common">European freshwater eel</name>
    <name type="synonym">Muraena anguilla</name>
    <dbReference type="NCBI Taxonomy" id="7936"/>
    <lineage>
        <taxon>Eukaryota</taxon>
        <taxon>Metazoa</taxon>
        <taxon>Chordata</taxon>
        <taxon>Craniata</taxon>
        <taxon>Vertebrata</taxon>
        <taxon>Euteleostomi</taxon>
        <taxon>Actinopterygii</taxon>
        <taxon>Neopterygii</taxon>
        <taxon>Teleostei</taxon>
        <taxon>Anguilliformes</taxon>
        <taxon>Anguillidae</taxon>
        <taxon>Anguilla</taxon>
    </lineage>
</organism>
<feature type="region of interest" description="Disordered" evidence="1">
    <location>
        <begin position="62"/>
        <end position="85"/>
    </location>
</feature>
<proteinExistence type="predicted"/>
<evidence type="ECO:0000313" key="2">
    <source>
        <dbReference type="EMBL" id="JAH89950.1"/>
    </source>
</evidence>
<dbReference type="PANTHER" id="PTHR23161:SF2">
    <property type="entry name" value="PROTEIN CIP2A"/>
    <property type="match status" value="1"/>
</dbReference>
<dbReference type="AlphaFoldDB" id="A0A0E9WK43"/>
<name>A0A0E9WK43_ANGAN</name>
<protein>
    <submittedName>
        <fullName evidence="2">Uncharacterized protein</fullName>
    </submittedName>
</protein>
<evidence type="ECO:0000256" key="1">
    <source>
        <dbReference type="SAM" id="MobiDB-lite"/>
    </source>
</evidence>
<reference evidence="2" key="2">
    <citation type="journal article" date="2015" name="Fish Shellfish Immunol.">
        <title>Early steps in the European eel (Anguilla anguilla)-Vibrio vulnificus interaction in the gills: Role of the RtxA13 toxin.</title>
        <authorList>
            <person name="Callol A."/>
            <person name="Pajuelo D."/>
            <person name="Ebbesson L."/>
            <person name="Teles M."/>
            <person name="MacKenzie S."/>
            <person name="Amaro C."/>
        </authorList>
    </citation>
    <scope>NUCLEOTIDE SEQUENCE</scope>
</reference>